<proteinExistence type="predicted"/>
<dbReference type="Gene3D" id="3.30.910.20">
    <property type="entry name" value="Skp domain"/>
    <property type="match status" value="1"/>
</dbReference>
<evidence type="ECO:0008006" key="2">
    <source>
        <dbReference type="Google" id="ProtNLM"/>
    </source>
</evidence>
<dbReference type="InterPro" id="IPR018247">
    <property type="entry name" value="EF_Hand_1_Ca_BS"/>
</dbReference>
<organism evidence="1">
    <name type="scientific">hydrothermal vent metagenome</name>
    <dbReference type="NCBI Taxonomy" id="652676"/>
    <lineage>
        <taxon>unclassified sequences</taxon>
        <taxon>metagenomes</taxon>
        <taxon>ecological metagenomes</taxon>
    </lineage>
</organism>
<dbReference type="EMBL" id="UOEF01000258">
    <property type="protein sequence ID" value="VAV97956.1"/>
    <property type="molecule type" value="Genomic_DNA"/>
</dbReference>
<feature type="non-terminal residue" evidence="1">
    <location>
        <position position="154"/>
    </location>
</feature>
<protein>
    <recommendedName>
        <fullName evidence="2">OmpH family outer membrane protein</fullName>
    </recommendedName>
</protein>
<sequence length="154" mass="16702">MKNIFKSLALASAALTLTTVMAPVASGQVSGIATADPTVAIARTKAFSAAYSQIATTYKTSFDQIDARNKTMQGLQKQLDTNNDNQVSQQELDAAQRANSPVIKSIQTEQEEIRKLRTPAMKAQMFAVEKILEKYGEAQQQVVTAKKIGVILNP</sequence>
<dbReference type="AlphaFoldDB" id="A0A3B0SAM2"/>
<name>A0A3B0SAM2_9ZZZZ</name>
<dbReference type="InterPro" id="IPR024930">
    <property type="entry name" value="Skp_dom_sf"/>
</dbReference>
<evidence type="ECO:0000313" key="1">
    <source>
        <dbReference type="EMBL" id="VAV97956.1"/>
    </source>
</evidence>
<reference evidence="1" key="1">
    <citation type="submission" date="2018-06" db="EMBL/GenBank/DDBJ databases">
        <authorList>
            <person name="Zhirakovskaya E."/>
        </authorList>
    </citation>
    <scope>NUCLEOTIDE SEQUENCE</scope>
</reference>
<accession>A0A3B0SAM2</accession>
<dbReference type="SUPFAM" id="SSF111384">
    <property type="entry name" value="OmpH-like"/>
    <property type="match status" value="1"/>
</dbReference>
<dbReference type="PROSITE" id="PS00018">
    <property type="entry name" value="EF_HAND_1"/>
    <property type="match status" value="1"/>
</dbReference>
<gene>
    <name evidence="1" type="ORF">MNBD_ALPHA04-1531</name>
</gene>